<keyword evidence="2" id="KW-1185">Reference proteome</keyword>
<proteinExistence type="predicted"/>
<dbReference type="AlphaFoldDB" id="A0A087TWV2"/>
<reference evidence="1 2" key="1">
    <citation type="submission" date="2013-11" db="EMBL/GenBank/DDBJ databases">
        <title>Genome sequencing of Stegodyphus mimosarum.</title>
        <authorList>
            <person name="Bechsgaard J."/>
        </authorList>
    </citation>
    <scope>NUCLEOTIDE SEQUENCE [LARGE SCALE GENOMIC DNA]</scope>
</reference>
<accession>A0A087TWV2</accession>
<name>A0A087TWV2_STEMI</name>
<dbReference type="Proteomes" id="UP000054359">
    <property type="component" value="Unassembled WGS sequence"/>
</dbReference>
<evidence type="ECO:0000313" key="2">
    <source>
        <dbReference type="Proteomes" id="UP000054359"/>
    </source>
</evidence>
<dbReference type="EMBL" id="KK117116">
    <property type="protein sequence ID" value="KFM69591.1"/>
    <property type="molecule type" value="Genomic_DNA"/>
</dbReference>
<gene>
    <name evidence="1" type="ORF">X975_23181</name>
</gene>
<evidence type="ECO:0000313" key="1">
    <source>
        <dbReference type="EMBL" id="KFM69591.1"/>
    </source>
</evidence>
<organism evidence="1 2">
    <name type="scientific">Stegodyphus mimosarum</name>
    <name type="common">African social velvet spider</name>
    <dbReference type="NCBI Taxonomy" id="407821"/>
    <lineage>
        <taxon>Eukaryota</taxon>
        <taxon>Metazoa</taxon>
        <taxon>Ecdysozoa</taxon>
        <taxon>Arthropoda</taxon>
        <taxon>Chelicerata</taxon>
        <taxon>Arachnida</taxon>
        <taxon>Araneae</taxon>
        <taxon>Araneomorphae</taxon>
        <taxon>Entelegynae</taxon>
        <taxon>Eresoidea</taxon>
        <taxon>Eresidae</taxon>
        <taxon>Stegodyphus</taxon>
    </lineage>
</organism>
<protein>
    <submittedName>
        <fullName evidence="1">Uncharacterized protein</fullName>
    </submittedName>
</protein>
<sequence length="53" mass="5898">MDPFSFYRWHFPSYSFSDTTSAAEICLPVASPSSGINVTLHIRYSTGKIAINL</sequence>
<feature type="non-terminal residue" evidence="1">
    <location>
        <position position="53"/>
    </location>
</feature>